<protein>
    <submittedName>
        <fullName evidence="2">Uncharacterized protein</fullName>
    </submittedName>
</protein>
<feature type="transmembrane region" description="Helical" evidence="1">
    <location>
        <begin position="117"/>
        <end position="140"/>
    </location>
</feature>
<dbReference type="Proteomes" id="UP000597762">
    <property type="component" value="Unassembled WGS sequence"/>
</dbReference>
<dbReference type="AlphaFoldDB" id="A0A812EKS3"/>
<reference evidence="2" key="1">
    <citation type="submission" date="2021-01" db="EMBL/GenBank/DDBJ databases">
        <authorList>
            <person name="Li R."/>
            <person name="Bekaert M."/>
        </authorList>
    </citation>
    <scope>NUCLEOTIDE SEQUENCE</scope>
    <source>
        <strain evidence="2">Farmed</strain>
    </source>
</reference>
<keyword evidence="1" id="KW-0472">Membrane</keyword>
<feature type="transmembrane region" description="Helical" evidence="1">
    <location>
        <begin position="82"/>
        <end position="110"/>
    </location>
</feature>
<evidence type="ECO:0000256" key="1">
    <source>
        <dbReference type="SAM" id="Phobius"/>
    </source>
</evidence>
<evidence type="ECO:0000313" key="3">
    <source>
        <dbReference type="Proteomes" id="UP000597762"/>
    </source>
</evidence>
<organism evidence="2 3">
    <name type="scientific">Acanthosepion pharaonis</name>
    <name type="common">Pharaoh cuttlefish</name>
    <name type="synonym">Sepia pharaonis</name>
    <dbReference type="NCBI Taxonomy" id="158019"/>
    <lineage>
        <taxon>Eukaryota</taxon>
        <taxon>Metazoa</taxon>
        <taxon>Spiralia</taxon>
        <taxon>Lophotrochozoa</taxon>
        <taxon>Mollusca</taxon>
        <taxon>Cephalopoda</taxon>
        <taxon>Coleoidea</taxon>
        <taxon>Decapodiformes</taxon>
        <taxon>Sepiida</taxon>
        <taxon>Sepiina</taxon>
        <taxon>Sepiidae</taxon>
        <taxon>Acanthosepion</taxon>
    </lineage>
</organism>
<keyword evidence="1" id="KW-1133">Transmembrane helix</keyword>
<proteinExistence type="predicted"/>
<feature type="transmembrane region" description="Helical" evidence="1">
    <location>
        <begin position="162"/>
        <end position="187"/>
    </location>
</feature>
<dbReference type="EMBL" id="CAHIKZ030005415">
    <property type="protein sequence ID" value="CAE1324539.1"/>
    <property type="molecule type" value="Genomic_DNA"/>
</dbReference>
<keyword evidence="3" id="KW-1185">Reference proteome</keyword>
<name>A0A812EKS3_ACAPH</name>
<keyword evidence="1" id="KW-0812">Transmembrane</keyword>
<sequence>MVKNTSCSPTSSSSSSSLFFSLSLSLSLTTVLYSPRTTLSILYFFSLSFPPSLYNDPGSLFHSQNSISSSLLSLFPSLSHSLLFHSSSLIILSFSLIIHTDIYLTLFLLLSPLYLSLSLSFSLSLSLASLSLSFFSLYIYDSVVDEKSPIVSSVIEMISSEMIHSFFCSFFFITQVLHVTIMSVSIFKRHVDLYPAPPQPP</sequence>
<comment type="caution">
    <text evidence="2">The sequence shown here is derived from an EMBL/GenBank/DDBJ whole genome shotgun (WGS) entry which is preliminary data.</text>
</comment>
<evidence type="ECO:0000313" key="2">
    <source>
        <dbReference type="EMBL" id="CAE1324539.1"/>
    </source>
</evidence>
<gene>
    <name evidence="2" type="ORF">SPHA_74302</name>
</gene>
<accession>A0A812EKS3</accession>